<feature type="domain" description="Integrase catalytic" evidence="2">
    <location>
        <begin position="143"/>
        <end position="315"/>
    </location>
</feature>
<feature type="compositionally biased region" description="Low complexity" evidence="1">
    <location>
        <begin position="322"/>
        <end position="335"/>
    </location>
</feature>
<dbReference type="Gene3D" id="3.30.420.10">
    <property type="entry name" value="Ribonuclease H-like superfamily/Ribonuclease H"/>
    <property type="match status" value="1"/>
</dbReference>
<accession>A0A239APN0</accession>
<dbReference type="InterPro" id="IPR012337">
    <property type="entry name" value="RNaseH-like_sf"/>
</dbReference>
<evidence type="ECO:0000256" key="1">
    <source>
        <dbReference type="SAM" id="MobiDB-lite"/>
    </source>
</evidence>
<dbReference type="EMBL" id="FZOD01000002">
    <property type="protein sequence ID" value="SNR97252.1"/>
    <property type="molecule type" value="Genomic_DNA"/>
</dbReference>
<dbReference type="AlphaFoldDB" id="A0A239APN0"/>
<feature type="region of interest" description="Disordered" evidence="1">
    <location>
        <begin position="56"/>
        <end position="75"/>
    </location>
</feature>
<organism evidence="3 4">
    <name type="scientific">Streptosporangium subroseum</name>
    <dbReference type="NCBI Taxonomy" id="106412"/>
    <lineage>
        <taxon>Bacteria</taxon>
        <taxon>Bacillati</taxon>
        <taxon>Actinomycetota</taxon>
        <taxon>Actinomycetes</taxon>
        <taxon>Streptosporangiales</taxon>
        <taxon>Streptosporangiaceae</taxon>
        <taxon>Streptosporangium</taxon>
    </lineage>
</organism>
<dbReference type="GO" id="GO:0015074">
    <property type="term" value="P:DNA integration"/>
    <property type="evidence" value="ECO:0007669"/>
    <property type="project" value="InterPro"/>
</dbReference>
<dbReference type="InterPro" id="IPR001584">
    <property type="entry name" value="Integrase_cat-core"/>
</dbReference>
<proteinExistence type="predicted"/>
<dbReference type="Proteomes" id="UP000198282">
    <property type="component" value="Unassembled WGS sequence"/>
</dbReference>
<dbReference type="InterPro" id="IPR009057">
    <property type="entry name" value="Homeodomain-like_sf"/>
</dbReference>
<dbReference type="Pfam" id="PF13565">
    <property type="entry name" value="HTH_32"/>
    <property type="match status" value="1"/>
</dbReference>
<evidence type="ECO:0000259" key="2">
    <source>
        <dbReference type="PROSITE" id="PS50994"/>
    </source>
</evidence>
<dbReference type="SUPFAM" id="SSF46689">
    <property type="entry name" value="Homeodomain-like"/>
    <property type="match status" value="1"/>
</dbReference>
<evidence type="ECO:0000313" key="3">
    <source>
        <dbReference type="EMBL" id="SNR97252.1"/>
    </source>
</evidence>
<dbReference type="SUPFAM" id="SSF53098">
    <property type="entry name" value="Ribonuclease H-like"/>
    <property type="match status" value="1"/>
</dbReference>
<protein>
    <submittedName>
        <fullName evidence="3">Transposase InsO and inactivated derivatives</fullName>
    </submittedName>
</protein>
<dbReference type="PANTHER" id="PTHR35004">
    <property type="entry name" value="TRANSPOSASE RV3428C-RELATED"/>
    <property type="match status" value="1"/>
</dbReference>
<gene>
    <name evidence="3" type="ORF">SAMN05216276_100257</name>
</gene>
<dbReference type="InterPro" id="IPR036397">
    <property type="entry name" value="RNaseH_sf"/>
</dbReference>
<name>A0A239APN0_9ACTN</name>
<dbReference type="Pfam" id="PF13683">
    <property type="entry name" value="rve_3"/>
    <property type="match status" value="1"/>
</dbReference>
<reference evidence="3 4" key="1">
    <citation type="submission" date="2017-06" db="EMBL/GenBank/DDBJ databases">
        <authorList>
            <person name="Kim H.J."/>
            <person name="Triplett B.A."/>
        </authorList>
    </citation>
    <scope>NUCLEOTIDE SEQUENCE [LARGE SCALE GENOMIC DNA]</scope>
    <source>
        <strain evidence="3 4">CGMCC 4.2132</strain>
    </source>
</reference>
<sequence length="615" mass="66978">MVGSNSARVASVDQQALVEYRYRAVREVLAGSPIGEVAARYGTSRQSVHTWRQRFQQEGMPGLADRSRRPRTSPTRLSAEIEALICEMRRQHPRWGAQRITHELGACDLERVPGRATVHRVLARNGLITAQQQEHKRTWRRWQREAPMQLWQLDLVGGVPLADGRECKLVTGIDDHSRFVVIAAVVAIPSGRAVCAAFTAAMRRYGVPFEVLSDNGKQFTGRHIRPQPVEVLFERVCRENGITQRLTKPRSPTTTGKIERFHKTLRQELLDHVAPFESPAAAQEAIDAWVHTYNHARPHQALNMATPASAFRSHGPTRDDAPSSAPAVPAASAEPHPAPMPSPRLMIEVVEPPLAPSPAAAVEFDVRVPPSGELSLVPGKQRVGVSQGLAGRTLTVWAGLRSIHLLLEGHLVRTVASRLLPEDLAYLAMRGARPAGDEPATAALPRFNGRPVLAAGQAVEVDRKVHRDGHVLIAGITCQVAFALAGRSVTLRLDGHLMHAIADGALVGTWPCPISADQLTGLAGARAASASLPPPPLPAGSIRAQRRVHASGRIMIAKQSIKLGSRHAGKLVTVVIEDTHFRILHGEEEIAVKPRKDLTPITRLYVRGKDTQPGN</sequence>
<dbReference type="InterPro" id="IPR047656">
    <property type="entry name" value="IS481-like_transpos"/>
</dbReference>
<dbReference type="PANTHER" id="PTHR35004:SF6">
    <property type="entry name" value="TRANSPOSASE"/>
    <property type="match status" value="1"/>
</dbReference>
<evidence type="ECO:0000313" key="4">
    <source>
        <dbReference type="Proteomes" id="UP000198282"/>
    </source>
</evidence>
<dbReference type="OrthoDB" id="568335at2"/>
<dbReference type="PROSITE" id="PS50994">
    <property type="entry name" value="INTEGRASE"/>
    <property type="match status" value="1"/>
</dbReference>
<feature type="region of interest" description="Disordered" evidence="1">
    <location>
        <begin position="309"/>
        <end position="343"/>
    </location>
</feature>
<dbReference type="GO" id="GO:0003676">
    <property type="term" value="F:nucleic acid binding"/>
    <property type="evidence" value="ECO:0007669"/>
    <property type="project" value="InterPro"/>
</dbReference>
<dbReference type="NCBIfam" id="NF033577">
    <property type="entry name" value="transpos_IS481"/>
    <property type="match status" value="1"/>
</dbReference>
<keyword evidence="4" id="KW-1185">Reference proteome</keyword>